<evidence type="ECO:0000313" key="1">
    <source>
        <dbReference type="EMBL" id="OUM74414.1"/>
    </source>
</evidence>
<name>A0A1Y3PC95_9PSED</name>
<comment type="caution">
    <text evidence="1">The sequence shown here is derived from an EMBL/GenBank/DDBJ whole genome shotgun (WGS) entry which is preliminary data.</text>
</comment>
<accession>A0A1Y3PC95</accession>
<proteinExistence type="predicted"/>
<gene>
    <name evidence="1" type="ORF">AUC60_06585</name>
</gene>
<sequence length="85" mass="9390">MQPLLPEKESRNGTGAISLVQAKYHAVSIPLSDGFRYPSFFDRYWSSARLLQSVDFNVRTPAPALLQPAFGQSGRRNLPEAAVVV</sequence>
<dbReference type="Proteomes" id="UP000195440">
    <property type="component" value="Unassembled WGS sequence"/>
</dbReference>
<organism evidence="1 2">
    <name type="scientific">Pseudomonas caspiana</name>
    <dbReference type="NCBI Taxonomy" id="1451454"/>
    <lineage>
        <taxon>Bacteria</taxon>
        <taxon>Pseudomonadati</taxon>
        <taxon>Pseudomonadota</taxon>
        <taxon>Gammaproteobacteria</taxon>
        <taxon>Pseudomonadales</taxon>
        <taxon>Pseudomonadaceae</taxon>
        <taxon>Pseudomonas</taxon>
    </lineage>
</organism>
<evidence type="ECO:0000313" key="2">
    <source>
        <dbReference type="Proteomes" id="UP000195440"/>
    </source>
</evidence>
<dbReference type="AlphaFoldDB" id="A0A1Y3PC95"/>
<protein>
    <submittedName>
        <fullName evidence="1">Uncharacterized protein</fullName>
    </submittedName>
</protein>
<keyword evidence="2" id="KW-1185">Reference proteome</keyword>
<reference evidence="1 2" key="1">
    <citation type="journal article" date="2017" name="Syst. Appl. Microbiol.">
        <title>Pseudomonas caspiana sp. nov., a citrus pathogen in the Pseudomonas syringae phylogenetic group.</title>
        <authorList>
            <person name="Busquets A."/>
            <person name="Gomila M."/>
            <person name="Beiki F."/>
            <person name="Mulet M."/>
            <person name="Rahimian H."/>
            <person name="Garcia-Valdes E."/>
            <person name="Lalucat J."/>
        </authorList>
    </citation>
    <scope>NUCLEOTIDE SEQUENCE [LARGE SCALE GENOMIC DNA]</scope>
    <source>
        <strain evidence="1 2">FBF102</strain>
    </source>
</reference>
<dbReference type="EMBL" id="LOHF01000004">
    <property type="protein sequence ID" value="OUM74414.1"/>
    <property type="molecule type" value="Genomic_DNA"/>
</dbReference>